<comment type="caution">
    <text evidence="5">The sequence shown here is derived from an EMBL/GenBank/DDBJ whole genome shotgun (WGS) entry which is preliminary data.</text>
</comment>
<accession>A0A2W7IH11</accession>
<evidence type="ECO:0000256" key="2">
    <source>
        <dbReference type="ARBA" id="ARBA00023125"/>
    </source>
</evidence>
<dbReference type="Proteomes" id="UP000249688">
    <property type="component" value="Unassembled WGS sequence"/>
</dbReference>
<sequence>MFDTFADLRAGLSKRTVRAQITDKLAGMIVTGLLRAGDEMPSERDLAEALEVSRETVRGAIQALVARGMIGVAQGARSRVLGQEGWLAAKPALAVSRYSAAEIHGARLQLEVAAASEAARHIGTEALQHLHVLVEAQGRALRDPAIFHICGAEFHTGIHRASGNRLLAAILVEIYGQAQQLRRPVLEAPGATRRSWQDHQRILAAIAQRDPEAADAAMTEHLSRIRTQRRGKRAAPPVG</sequence>
<dbReference type="Pfam" id="PF07729">
    <property type="entry name" value="FCD"/>
    <property type="match status" value="1"/>
</dbReference>
<dbReference type="Gene3D" id="1.20.120.530">
    <property type="entry name" value="GntR ligand-binding domain-like"/>
    <property type="match status" value="1"/>
</dbReference>
<dbReference type="InterPro" id="IPR008920">
    <property type="entry name" value="TF_FadR/GntR_C"/>
</dbReference>
<dbReference type="Pfam" id="PF00392">
    <property type="entry name" value="GntR"/>
    <property type="match status" value="1"/>
</dbReference>
<proteinExistence type="predicted"/>
<dbReference type="InterPro" id="IPR011711">
    <property type="entry name" value="GntR_C"/>
</dbReference>
<dbReference type="InterPro" id="IPR036390">
    <property type="entry name" value="WH_DNA-bd_sf"/>
</dbReference>
<keyword evidence="2 5" id="KW-0238">DNA-binding</keyword>
<dbReference type="SUPFAM" id="SSF48008">
    <property type="entry name" value="GntR ligand-binding domain-like"/>
    <property type="match status" value="1"/>
</dbReference>
<reference evidence="5 6" key="1">
    <citation type="submission" date="2018-06" db="EMBL/GenBank/DDBJ databases">
        <title>Genomic Encyclopedia of Archaeal and Bacterial Type Strains, Phase II (KMG-II): from individual species to whole genera.</title>
        <authorList>
            <person name="Goeker M."/>
        </authorList>
    </citation>
    <scope>NUCLEOTIDE SEQUENCE [LARGE SCALE GENOMIC DNA]</scope>
    <source>
        <strain evidence="5 6">DSM 24525</strain>
    </source>
</reference>
<dbReference type="GO" id="GO:0003700">
    <property type="term" value="F:DNA-binding transcription factor activity"/>
    <property type="evidence" value="ECO:0007669"/>
    <property type="project" value="InterPro"/>
</dbReference>
<dbReference type="Gene3D" id="1.10.10.10">
    <property type="entry name" value="Winged helix-like DNA-binding domain superfamily/Winged helix DNA-binding domain"/>
    <property type="match status" value="1"/>
</dbReference>
<keyword evidence="6" id="KW-1185">Reference proteome</keyword>
<protein>
    <submittedName>
        <fullName evidence="5">DNA-binding FadR family transcriptional regulator</fullName>
    </submittedName>
</protein>
<evidence type="ECO:0000313" key="5">
    <source>
        <dbReference type="EMBL" id="PZW44922.1"/>
    </source>
</evidence>
<dbReference type="AlphaFoldDB" id="A0A2W7IH11"/>
<dbReference type="InterPro" id="IPR000524">
    <property type="entry name" value="Tscrpt_reg_HTH_GntR"/>
</dbReference>
<feature type="domain" description="HTH gntR-type" evidence="4">
    <location>
        <begin position="15"/>
        <end position="83"/>
    </location>
</feature>
<keyword evidence="1" id="KW-0805">Transcription regulation</keyword>
<dbReference type="PRINTS" id="PR00035">
    <property type="entry name" value="HTHGNTR"/>
</dbReference>
<dbReference type="CDD" id="cd07377">
    <property type="entry name" value="WHTH_GntR"/>
    <property type="match status" value="1"/>
</dbReference>
<dbReference type="PANTHER" id="PTHR43537:SF5">
    <property type="entry name" value="UXU OPERON TRANSCRIPTIONAL REGULATOR"/>
    <property type="match status" value="1"/>
</dbReference>
<gene>
    <name evidence="5" type="ORF">C8P66_11389</name>
</gene>
<evidence type="ECO:0000313" key="6">
    <source>
        <dbReference type="Proteomes" id="UP000249688"/>
    </source>
</evidence>
<dbReference type="PANTHER" id="PTHR43537">
    <property type="entry name" value="TRANSCRIPTIONAL REGULATOR, GNTR FAMILY"/>
    <property type="match status" value="1"/>
</dbReference>
<name>A0A2W7IH11_9PROT</name>
<organism evidence="5 6">
    <name type="scientific">Humitalea rosea</name>
    <dbReference type="NCBI Taxonomy" id="990373"/>
    <lineage>
        <taxon>Bacteria</taxon>
        <taxon>Pseudomonadati</taxon>
        <taxon>Pseudomonadota</taxon>
        <taxon>Alphaproteobacteria</taxon>
        <taxon>Acetobacterales</taxon>
        <taxon>Roseomonadaceae</taxon>
        <taxon>Humitalea</taxon>
    </lineage>
</organism>
<keyword evidence="3" id="KW-0804">Transcription</keyword>
<dbReference type="SMART" id="SM00895">
    <property type="entry name" value="FCD"/>
    <property type="match status" value="1"/>
</dbReference>
<dbReference type="SUPFAM" id="SSF46785">
    <property type="entry name" value="Winged helix' DNA-binding domain"/>
    <property type="match status" value="1"/>
</dbReference>
<dbReference type="GO" id="GO:0003677">
    <property type="term" value="F:DNA binding"/>
    <property type="evidence" value="ECO:0007669"/>
    <property type="project" value="UniProtKB-KW"/>
</dbReference>
<evidence type="ECO:0000256" key="3">
    <source>
        <dbReference type="ARBA" id="ARBA00023163"/>
    </source>
</evidence>
<evidence type="ECO:0000256" key="1">
    <source>
        <dbReference type="ARBA" id="ARBA00023015"/>
    </source>
</evidence>
<evidence type="ECO:0000259" key="4">
    <source>
        <dbReference type="PROSITE" id="PS50949"/>
    </source>
</evidence>
<dbReference type="InterPro" id="IPR036388">
    <property type="entry name" value="WH-like_DNA-bd_sf"/>
</dbReference>
<dbReference type="PROSITE" id="PS50949">
    <property type="entry name" value="HTH_GNTR"/>
    <property type="match status" value="1"/>
</dbReference>
<dbReference type="SMART" id="SM00345">
    <property type="entry name" value="HTH_GNTR"/>
    <property type="match status" value="1"/>
</dbReference>
<dbReference type="EMBL" id="QKYU01000013">
    <property type="protein sequence ID" value="PZW44922.1"/>
    <property type="molecule type" value="Genomic_DNA"/>
</dbReference>